<dbReference type="InterPro" id="IPR008990">
    <property type="entry name" value="Elect_transpt_acc-like_dom_sf"/>
</dbReference>
<reference evidence="3" key="1">
    <citation type="submission" date="2018-05" db="EMBL/GenBank/DDBJ databases">
        <authorList>
            <person name="Du Z."/>
            <person name="Wang X."/>
        </authorList>
    </citation>
    <scope>NUCLEOTIDE SEQUENCE [LARGE SCALE GENOMIC DNA]</scope>
    <source>
        <strain evidence="3">CQN31</strain>
    </source>
</reference>
<name>A0A317FJR1_9PROT</name>
<keyword evidence="3" id="KW-1185">Reference proteome</keyword>
<evidence type="ECO:0000259" key="1">
    <source>
        <dbReference type="Pfam" id="PF02211"/>
    </source>
</evidence>
<protein>
    <submittedName>
        <fullName evidence="2">Nitrile hydratase</fullName>
    </submittedName>
</protein>
<dbReference type="RefSeq" id="WP_109869494.1">
    <property type="nucleotide sequence ID" value="NZ_QGNA01000001.1"/>
</dbReference>
<dbReference type="SUPFAM" id="SSF50090">
    <property type="entry name" value="Electron transport accessory proteins"/>
    <property type="match status" value="1"/>
</dbReference>
<dbReference type="InterPro" id="IPR024690">
    <property type="entry name" value="CN_hydtase_beta_dom_C"/>
</dbReference>
<dbReference type="EMBL" id="QGNA01000001">
    <property type="protein sequence ID" value="PWS38873.1"/>
    <property type="molecule type" value="Genomic_DNA"/>
</dbReference>
<dbReference type="Pfam" id="PF02211">
    <property type="entry name" value="NHase_beta_C"/>
    <property type="match status" value="1"/>
</dbReference>
<feature type="domain" description="Nitrile hydratase beta subunit" evidence="1">
    <location>
        <begin position="2"/>
        <end position="91"/>
    </location>
</feature>
<dbReference type="AlphaFoldDB" id="A0A317FJR1"/>
<dbReference type="Proteomes" id="UP000245765">
    <property type="component" value="Unassembled WGS sequence"/>
</dbReference>
<evidence type="ECO:0000313" key="2">
    <source>
        <dbReference type="EMBL" id="PWS38873.1"/>
    </source>
</evidence>
<accession>A0A317FJR1</accession>
<dbReference type="OrthoDB" id="3478924at2"/>
<evidence type="ECO:0000313" key="3">
    <source>
        <dbReference type="Proteomes" id="UP000245765"/>
    </source>
</evidence>
<gene>
    <name evidence="2" type="ORF">DFH01_06400</name>
</gene>
<organism evidence="2 3">
    <name type="scientific">Falsiroseomonas bella</name>
    <dbReference type="NCBI Taxonomy" id="2184016"/>
    <lineage>
        <taxon>Bacteria</taxon>
        <taxon>Pseudomonadati</taxon>
        <taxon>Pseudomonadota</taxon>
        <taxon>Alphaproteobacteria</taxon>
        <taxon>Acetobacterales</taxon>
        <taxon>Roseomonadaceae</taxon>
        <taxon>Falsiroseomonas</taxon>
    </lineage>
</organism>
<comment type="caution">
    <text evidence="2">The sequence shown here is derived from an EMBL/GenBank/DDBJ whole genome shotgun (WGS) entry which is preliminary data.</text>
</comment>
<proteinExistence type="predicted"/>
<dbReference type="Gene3D" id="2.30.30.50">
    <property type="match status" value="1"/>
</dbReference>
<sequence length="93" mass="10639">MTFQPGQPVRVKRDFPELRGPCHIRTPHYLRGLDGTIERPLGSFANPEDLAFARPAAKVPLYHVRFDQPSLFNEGAKGDTLLVEIFEHWLEAR</sequence>